<evidence type="ECO:0000313" key="14">
    <source>
        <dbReference type="Proteomes" id="UP001216907"/>
    </source>
</evidence>
<feature type="transmembrane region" description="Helical" evidence="12">
    <location>
        <begin position="404"/>
        <end position="423"/>
    </location>
</feature>
<evidence type="ECO:0000256" key="12">
    <source>
        <dbReference type="PIRNR" id="PIRNR006446"/>
    </source>
</evidence>
<organism evidence="13 14">
    <name type="scientific">Paludisphaera mucosa</name>
    <dbReference type="NCBI Taxonomy" id="3030827"/>
    <lineage>
        <taxon>Bacteria</taxon>
        <taxon>Pseudomonadati</taxon>
        <taxon>Planctomycetota</taxon>
        <taxon>Planctomycetia</taxon>
        <taxon>Isosphaerales</taxon>
        <taxon>Isosphaeraceae</taxon>
        <taxon>Paludisphaera</taxon>
    </lineage>
</organism>
<name>A0ABT6F908_9BACT</name>
<evidence type="ECO:0000313" key="13">
    <source>
        <dbReference type="EMBL" id="MDG3003865.1"/>
    </source>
</evidence>
<dbReference type="Pfam" id="PF01654">
    <property type="entry name" value="Cyt_bd_oxida_I"/>
    <property type="match status" value="1"/>
</dbReference>
<feature type="transmembrane region" description="Helical" evidence="12">
    <location>
        <begin position="86"/>
        <end position="113"/>
    </location>
</feature>
<evidence type="ECO:0000256" key="3">
    <source>
        <dbReference type="ARBA" id="ARBA00022448"/>
    </source>
</evidence>
<feature type="transmembrane region" description="Helical" evidence="12">
    <location>
        <begin position="59"/>
        <end position="80"/>
    </location>
</feature>
<evidence type="ECO:0000256" key="1">
    <source>
        <dbReference type="ARBA" id="ARBA00004651"/>
    </source>
</evidence>
<dbReference type="PANTHER" id="PTHR30365:SF14">
    <property type="entry name" value="CYTOCHROME BD MENAQUINOL OXIDASE SUBUNIT I-RELATED"/>
    <property type="match status" value="1"/>
</dbReference>
<feature type="transmembrane region" description="Helical" evidence="12">
    <location>
        <begin position="215"/>
        <end position="233"/>
    </location>
</feature>
<evidence type="ECO:0000256" key="4">
    <source>
        <dbReference type="ARBA" id="ARBA00022475"/>
    </source>
</evidence>
<feature type="transmembrane region" description="Helical" evidence="12">
    <location>
        <begin position="353"/>
        <end position="372"/>
    </location>
</feature>
<keyword evidence="10 12" id="KW-0408">Iron</keyword>
<dbReference type="InterPro" id="IPR002585">
    <property type="entry name" value="Cyt-d_ubiquinol_oxidase_su_1"/>
</dbReference>
<keyword evidence="3 12" id="KW-0813">Transport</keyword>
<evidence type="ECO:0000256" key="9">
    <source>
        <dbReference type="ARBA" id="ARBA00022989"/>
    </source>
</evidence>
<protein>
    <submittedName>
        <fullName evidence="13">Cytochrome ubiquinol oxidase subunit I</fullName>
    </submittedName>
</protein>
<keyword evidence="11 12" id="KW-0472">Membrane</keyword>
<gene>
    <name evidence="13" type="ORF">PZE19_08785</name>
</gene>
<evidence type="ECO:0000256" key="2">
    <source>
        <dbReference type="ARBA" id="ARBA00009819"/>
    </source>
</evidence>
<keyword evidence="7 12" id="KW-0479">Metal-binding</keyword>
<feature type="transmembrane region" description="Helical" evidence="12">
    <location>
        <begin position="125"/>
        <end position="149"/>
    </location>
</feature>
<keyword evidence="4 12" id="KW-1003">Cell membrane</keyword>
<dbReference type="EMBL" id="JARRAG010000001">
    <property type="protein sequence ID" value="MDG3003865.1"/>
    <property type="molecule type" value="Genomic_DNA"/>
</dbReference>
<feature type="transmembrane region" description="Helical" evidence="12">
    <location>
        <begin position="15"/>
        <end position="39"/>
    </location>
</feature>
<dbReference type="Proteomes" id="UP001216907">
    <property type="component" value="Unassembled WGS sequence"/>
</dbReference>
<keyword evidence="6 12" id="KW-0812">Transmembrane</keyword>
<dbReference type="PIRSF" id="PIRSF006446">
    <property type="entry name" value="Cyt_quinol_oxidase_1"/>
    <property type="match status" value="1"/>
</dbReference>
<keyword evidence="14" id="KW-1185">Reference proteome</keyword>
<comment type="similarity">
    <text evidence="2 12">Belongs to the cytochrome ubiquinol oxidase subunit 1 family.</text>
</comment>
<reference evidence="13 14" key="1">
    <citation type="submission" date="2023-03" db="EMBL/GenBank/DDBJ databases">
        <title>Paludisphaera mucosa sp. nov. a novel planctomycete from northern fen.</title>
        <authorList>
            <person name="Ivanova A."/>
        </authorList>
    </citation>
    <scope>NUCLEOTIDE SEQUENCE [LARGE SCALE GENOMIC DNA]</scope>
    <source>
        <strain evidence="13 14">Pla2</strain>
    </source>
</reference>
<sequence>MTNLLAARLQMAMSLGFHIIFAAIGIALPLMMCIAEACWLRTGHPVYRVLARRWAKGAAILFAVGAVSGTVLSFELGLLWPGFMKFAGPIIGLGFGLEGFAFFTEAIFLGLYLYGWERLPARAHWLAGAIVAASGALSGVLVLSVNAWMNTPAGFRLVNGRAVEIDPLAALVSPAMLAEALHMSLAAYAATGLLVAGVHAVLLMKDRENPFHRKALGIALTVGGLASILQPMSGHYAAHVVAETQPVKLAAMEGQFQTERRAPLRIGGLPDPGTGTTPYALEIPAGLSILAYNDPNAEVKGLEAFPSDVRPPVRVVHLSFQVMVACGMAMAGVSLWAGLSWWRSRSVPTARAFLWAVALASPLGMIAIEAGWTVTEVGRQPWIIHDVMRTTDAVTSVPGLGISLAVYTVLYAGLGWIVVMLLLHQFRSSPRADELAAALTEDSH</sequence>
<dbReference type="PANTHER" id="PTHR30365">
    <property type="entry name" value="CYTOCHROME D UBIQUINOL OXIDASE"/>
    <property type="match status" value="1"/>
</dbReference>
<keyword evidence="9 12" id="KW-1133">Transmembrane helix</keyword>
<feature type="transmembrane region" description="Helical" evidence="12">
    <location>
        <begin position="318"/>
        <end position="341"/>
    </location>
</feature>
<feature type="transmembrane region" description="Helical" evidence="12">
    <location>
        <begin position="185"/>
        <end position="203"/>
    </location>
</feature>
<accession>A0ABT6F908</accession>
<evidence type="ECO:0000256" key="10">
    <source>
        <dbReference type="ARBA" id="ARBA00023004"/>
    </source>
</evidence>
<evidence type="ECO:0000256" key="7">
    <source>
        <dbReference type="ARBA" id="ARBA00022723"/>
    </source>
</evidence>
<comment type="subcellular location">
    <subcellularLocation>
        <location evidence="1">Cell membrane</location>
        <topology evidence="1">Multi-pass membrane protein</topology>
    </subcellularLocation>
</comment>
<evidence type="ECO:0000256" key="6">
    <source>
        <dbReference type="ARBA" id="ARBA00022692"/>
    </source>
</evidence>
<dbReference type="RefSeq" id="WP_277860211.1">
    <property type="nucleotide sequence ID" value="NZ_JARRAG010000001.1"/>
</dbReference>
<comment type="caution">
    <text evidence="13">The sequence shown here is derived from an EMBL/GenBank/DDBJ whole genome shotgun (WGS) entry which is preliminary data.</text>
</comment>
<keyword evidence="5 12" id="KW-0349">Heme</keyword>
<evidence type="ECO:0000256" key="5">
    <source>
        <dbReference type="ARBA" id="ARBA00022617"/>
    </source>
</evidence>
<proteinExistence type="inferred from homology"/>
<evidence type="ECO:0000256" key="11">
    <source>
        <dbReference type="ARBA" id="ARBA00023136"/>
    </source>
</evidence>
<keyword evidence="8 12" id="KW-0249">Electron transport</keyword>
<evidence type="ECO:0000256" key="8">
    <source>
        <dbReference type="ARBA" id="ARBA00022982"/>
    </source>
</evidence>